<gene>
    <name evidence="1" type="ORF">HORIV_28500</name>
</gene>
<protein>
    <submittedName>
        <fullName evidence="1">Uncharacterized protein</fullName>
    </submittedName>
</protein>
<reference evidence="2" key="1">
    <citation type="journal article" date="2019" name="Microbiol. Resour. Announc.">
        <title>Complete Genome Sequence of Halomonas olivaria, a Moderately Halophilic Bacterium Isolated from Olive Processing Effluents, Obtained by Nanopore Sequencing.</title>
        <authorList>
            <person name="Nagata S."/>
            <person name="Ii K.M."/>
            <person name="Tsukimi T."/>
            <person name="Miura M.C."/>
            <person name="Galipon J."/>
            <person name="Arakawa K."/>
        </authorList>
    </citation>
    <scope>NUCLEOTIDE SEQUENCE [LARGE SCALE GENOMIC DNA]</scope>
    <source>
        <strain evidence="2">TYRC17</strain>
    </source>
</reference>
<name>A0ABN5WU09_9GAMM</name>
<evidence type="ECO:0000313" key="1">
    <source>
        <dbReference type="EMBL" id="BBI50429.1"/>
    </source>
</evidence>
<sequence>MIQFLADNIDQLDLALDQLAVCDRNFDRFALMLVDNVVELTLHRFIQDRANENEMWGRFSEPKHDPKLIQKGLDQNFDGKAKVARNLGLFDQSLCESILHLHSYRNSSYHQGLRHEAILHSLAIFYFKCACEVLKAYEPQMWGWSSNDKISYRAKKYLGNIGFMNRKTAFHAAYVRLSEVVSSMENTLIHDLTEDMRSTIDSTDYAINFLSTDGPDDKNRDQVVVDSQAWPFAFTDEGKRFAHEGGCSNQTVGCLVNWLIANYNWPVPADPIPSWMSRLNSLSKEKEEHKALKKYCDFMRQTEDIRSKIDESAFQLDGHIQQQIDIMRGK</sequence>
<evidence type="ECO:0000313" key="2">
    <source>
        <dbReference type="Proteomes" id="UP000289555"/>
    </source>
</evidence>
<accession>A0ABN5WU09</accession>
<dbReference type="EMBL" id="AP019416">
    <property type="protein sequence ID" value="BBI50429.1"/>
    <property type="molecule type" value="Genomic_DNA"/>
</dbReference>
<proteinExistence type="predicted"/>
<organism evidence="1 2">
    <name type="scientific">Vreelandella olivaria</name>
    <dbReference type="NCBI Taxonomy" id="390919"/>
    <lineage>
        <taxon>Bacteria</taxon>
        <taxon>Pseudomonadati</taxon>
        <taxon>Pseudomonadota</taxon>
        <taxon>Gammaproteobacteria</taxon>
        <taxon>Oceanospirillales</taxon>
        <taxon>Halomonadaceae</taxon>
        <taxon>Vreelandella</taxon>
    </lineage>
</organism>
<keyword evidence="2" id="KW-1185">Reference proteome</keyword>
<dbReference type="Proteomes" id="UP000289555">
    <property type="component" value="Chromosome"/>
</dbReference>